<reference evidence="4 5" key="1">
    <citation type="submission" date="2021-01" db="EMBL/GenBank/DDBJ databases">
        <title>Whole genome shotgun sequence of Plantactinospora mayteni NBRC 109088.</title>
        <authorList>
            <person name="Komaki H."/>
            <person name="Tamura T."/>
        </authorList>
    </citation>
    <scope>NUCLEOTIDE SEQUENCE [LARGE SCALE GENOMIC DNA]</scope>
    <source>
        <strain evidence="4 5">NBRC 109088</strain>
    </source>
</reference>
<proteinExistence type="predicted"/>
<dbReference type="EMBL" id="BONX01000024">
    <property type="protein sequence ID" value="GIG97237.1"/>
    <property type="molecule type" value="Genomic_DNA"/>
</dbReference>
<feature type="compositionally biased region" description="Polar residues" evidence="2">
    <location>
        <begin position="8"/>
        <end position="18"/>
    </location>
</feature>
<accession>A0ABQ4ERE9</accession>
<dbReference type="Proteomes" id="UP000621500">
    <property type="component" value="Unassembled WGS sequence"/>
</dbReference>
<dbReference type="Gene3D" id="3.30.1330.60">
    <property type="entry name" value="OmpA-like domain"/>
    <property type="match status" value="1"/>
</dbReference>
<keyword evidence="5" id="KW-1185">Reference proteome</keyword>
<evidence type="ECO:0000313" key="5">
    <source>
        <dbReference type="Proteomes" id="UP000621500"/>
    </source>
</evidence>
<evidence type="ECO:0000256" key="2">
    <source>
        <dbReference type="SAM" id="MobiDB-lite"/>
    </source>
</evidence>
<evidence type="ECO:0000259" key="3">
    <source>
        <dbReference type="PROSITE" id="PS51123"/>
    </source>
</evidence>
<dbReference type="SUPFAM" id="SSF103088">
    <property type="entry name" value="OmpA-like"/>
    <property type="match status" value="1"/>
</dbReference>
<protein>
    <recommendedName>
        <fullName evidence="3">OmpA-like domain-containing protein</fullName>
    </recommendedName>
</protein>
<evidence type="ECO:0000313" key="4">
    <source>
        <dbReference type="EMBL" id="GIG97237.1"/>
    </source>
</evidence>
<dbReference type="PROSITE" id="PS51123">
    <property type="entry name" value="OMPA_2"/>
    <property type="match status" value="1"/>
</dbReference>
<feature type="region of interest" description="Disordered" evidence="2">
    <location>
        <begin position="1"/>
        <end position="20"/>
    </location>
</feature>
<keyword evidence="1" id="KW-0472">Membrane</keyword>
<sequence length="64" mass="6625">MRIEGHTDTTGTAESNLILSRGPSCGGDDFLVSHGVTADRLSAKGLGARRPKVAETTADNRAEG</sequence>
<organism evidence="4 5">
    <name type="scientific">Plantactinospora mayteni</name>
    <dbReference type="NCBI Taxonomy" id="566021"/>
    <lineage>
        <taxon>Bacteria</taxon>
        <taxon>Bacillati</taxon>
        <taxon>Actinomycetota</taxon>
        <taxon>Actinomycetes</taxon>
        <taxon>Micromonosporales</taxon>
        <taxon>Micromonosporaceae</taxon>
        <taxon>Plantactinospora</taxon>
    </lineage>
</organism>
<feature type="domain" description="OmpA-like" evidence="3">
    <location>
        <begin position="1"/>
        <end position="64"/>
    </location>
</feature>
<dbReference type="InterPro" id="IPR036737">
    <property type="entry name" value="OmpA-like_sf"/>
</dbReference>
<dbReference type="Pfam" id="PF00691">
    <property type="entry name" value="OmpA"/>
    <property type="match status" value="1"/>
</dbReference>
<evidence type="ECO:0000256" key="1">
    <source>
        <dbReference type="PROSITE-ProRule" id="PRU00473"/>
    </source>
</evidence>
<dbReference type="InterPro" id="IPR006665">
    <property type="entry name" value="OmpA-like"/>
</dbReference>
<name>A0ABQ4ERE9_9ACTN</name>
<gene>
    <name evidence="4" type="ORF">Pma05_38100</name>
</gene>
<feature type="region of interest" description="Disordered" evidence="2">
    <location>
        <begin position="43"/>
        <end position="64"/>
    </location>
</feature>
<comment type="caution">
    <text evidence="4">The sequence shown here is derived from an EMBL/GenBank/DDBJ whole genome shotgun (WGS) entry which is preliminary data.</text>
</comment>